<sequence>MNEQAFCRDETVKNKKRKRKIQSEARVSGNSYTTDKFKKLVPARRKPKNEVECKCKNSYCKELTGIEKMQLHESYYSLDLNAQGSYLMGLIQILPVTRRRHGTYDDDSESRRQCTMSYTVPDGKGGLQKVCKQTFMKIFAVTPQRITTIVKKKKSGDYIYTDKRGGAKMFKFTVHDRRLVKQHINSFPRDVSHYNRLKSDKEYLSSDLNVHRLFRAFQEKNPCTHISHKFYRSVFLKDFPNLSFRRPRVDTCKTCDQLSISTKSSDPATKKTGTTKLELHHRQVEAVFASIKSDFIRSTLPVSDTCTITMDLQKVFSLPKLTHSNNPSDVDSNIDDSSDDDKETDLTTNMNQSIFDIESLPIIFEDAVSVENQLEDVLETNQIEADESDDDDTCYIHKKRILTECELEAILSDSDFFLSEDSDNDFSEKENVSENLSTVFHEN</sequence>
<feature type="compositionally biased region" description="Polar residues" evidence="1">
    <location>
        <begin position="433"/>
        <end position="443"/>
    </location>
</feature>
<accession>A0A9N9SVK2</accession>
<gene>
    <name evidence="2" type="ORF">DIABBA_LOCUS3847</name>
</gene>
<organism evidence="2 3">
    <name type="scientific">Diabrotica balteata</name>
    <name type="common">Banded cucumber beetle</name>
    <dbReference type="NCBI Taxonomy" id="107213"/>
    <lineage>
        <taxon>Eukaryota</taxon>
        <taxon>Metazoa</taxon>
        <taxon>Ecdysozoa</taxon>
        <taxon>Arthropoda</taxon>
        <taxon>Hexapoda</taxon>
        <taxon>Insecta</taxon>
        <taxon>Pterygota</taxon>
        <taxon>Neoptera</taxon>
        <taxon>Endopterygota</taxon>
        <taxon>Coleoptera</taxon>
        <taxon>Polyphaga</taxon>
        <taxon>Cucujiformia</taxon>
        <taxon>Chrysomeloidea</taxon>
        <taxon>Chrysomelidae</taxon>
        <taxon>Galerucinae</taxon>
        <taxon>Diabroticina</taxon>
        <taxon>Diabroticites</taxon>
        <taxon>Diabrotica</taxon>
    </lineage>
</organism>
<evidence type="ECO:0000256" key="1">
    <source>
        <dbReference type="SAM" id="MobiDB-lite"/>
    </source>
</evidence>
<dbReference type="OrthoDB" id="8185268at2759"/>
<dbReference type="Proteomes" id="UP001153709">
    <property type="component" value="Chromosome 2"/>
</dbReference>
<feature type="region of interest" description="Disordered" evidence="1">
    <location>
        <begin position="326"/>
        <end position="346"/>
    </location>
</feature>
<dbReference type="EMBL" id="OU898277">
    <property type="protein sequence ID" value="CAG9830117.1"/>
    <property type="molecule type" value="Genomic_DNA"/>
</dbReference>
<reference evidence="2" key="1">
    <citation type="submission" date="2022-01" db="EMBL/GenBank/DDBJ databases">
        <authorList>
            <person name="King R."/>
        </authorList>
    </citation>
    <scope>NUCLEOTIDE SEQUENCE</scope>
</reference>
<dbReference type="PANTHER" id="PTHR10773:SF19">
    <property type="match status" value="1"/>
</dbReference>
<evidence type="ECO:0000313" key="3">
    <source>
        <dbReference type="Proteomes" id="UP001153709"/>
    </source>
</evidence>
<feature type="compositionally biased region" description="Acidic residues" evidence="1">
    <location>
        <begin position="332"/>
        <end position="343"/>
    </location>
</feature>
<name>A0A9N9SVK2_DIABA</name>
<dbReference type="AlphaFoldDB" id="A0A9N9SVK2"/>
<protein>
    <submittedName>
        <fullName evidence="2">Uncharacterized protein</fullName>
    </submittedName>
</protein>
<proteinExistence type="predicted"/>
<feature type="region of interest" description="Disordered" evidence="1">
    <location>
        <begin position="422"/>
        <end position="443"/>
    </location>
</feature>
<evidence type="ECO:0000313" key="2">
    <source>
        <dbReference type="EMBL" id="CAG9830117.1"/>
    </source>
</evidence>
<dbReference type="PANTHER" id="PTHR10773">
    <property type="entry name" value="DNA-DIRECTED RNA POLYMERASES I, II, AND III SUBUNIT RPABC2"/>
    <property type="match status" value="1"/>
</dbReference>
<keyword evidence="3" id="KW-1185">Reference proteome</keyword>